<sequence length="90" mass="10078">MDNFARCSVFKDRDHVQLVAGQERNISGLTPKDKLFIAIHFITAIHLALPTVHSTAAIRFKGNPQKPEIIQCLLKGAKNNITWAIHICKC</sequence>
<dbReference type="Proteomes" id="UP001597497">
    <property type="component" value="Unassembled WGS sequence"/>
</dbReference>
<evidence type="ECO:0000313" key="2">
    <source>
        <dbReference type="Proteomes" id="UP001597497"/>
    </source>
</evidence>
<keyword evidence="2" id="KW-1185">Reference proteome</keyword>
<accession>A0ABW5R4P6</accession>
<proteinExistence type="predicted"/>
<organism evidence="1 2">
    <name type="scientific">Marinicrinis sediminis</name>
    <dbReference type="NCBI Taxonomy" id="1652465"/>
    <lineage>
        <taxon>Bacteria</taxon>
        <taxon>Bacillati</taxon>
        <taxon>Bacillota</taxon>
        <taxon>Bacilli</taxon>
        <taxon>Bacillales</taxon>
        <taxon>Paenibacillaceae</taxon>
    </lineage>
</organism>
<dbReference type="RefSeq" id="WP_379927336.1">
    <property type="nucleotide sequence ID" value="NZ_JBHUMM010000001.1"/>
</dbReference>
<dbReference type="EMBL" id="JBHUMM010000001">
    <property type="protein sequence ID" value="MFD2669985.1"/>
    <property type="molecule type" value="Genomic_DNA"/>
</dbReference>
<gene>
    <name evidence="1" type="ORF">ACFSUC_00010</name>
</gene>
<name>A0ABW5R4P6_9BACL</name>
<evidence type="ECO:0000313" key="1">
    <source>
        <dbReference type="EMBL" id="MFD2669985.1"/>
    </source>
</evidence>
<reference evidence="2" key="1">
    <citation type="journal article" date="2019" name="Int. J. Syst. Evol. Microbiol.">
        <title>The Global Catalogue of Microorganisms (GCM) 10K type strain sequencing project: providing services to taxonomists for standard genome sequencing and annotation.</title>
        <authorList>
            <consortium name="The Broad Institute Genomics Platform"/>
            <consortium name="The Broad Institute Genome Sequencing Center for Infectious Disease"/>
            <person name="Wu L."/>
            <person name="Ma J."/>
        </authorList>
    </citation>
    <scope>NUCLEOTIDE SEQUENCE [LARGE SCALE GENOMIC DNA]</scope>
    <source>
        <strain evidence="2">KCTC 33676</strain>
    </source>
</reference>
<comment type="caution">
    <text evidence="1">The sequence shown here is derived from an EMBL/GenBank/DDBJ whole genome shotgun (WGS) entry which is preliminary data.</text>
</comment>
<protein>
    <submittedName>
        <fullName evidence="1">Uncharacterized protein</fullName>
    </submittedName>
</protein>